<dbReference type="OrthoDB" id="9810906at2"/>
<dbReference type="SMART" id="SM00854">
    <property type="entry name" value="PGA_cap"/>
    <property type="match status" value="1"/>
</dbReference>
<dbReference type="STRING" id="1385511.GCA_000425225_03524"/>
<reference evidence="4 5" key="1">
    <citation type="submission" date="2013-08" db="EMBL/GenBank/DDBJ databases">
        <authorList>
            <person name="Huang J."/>
            <person name="Wang G."/>
        </authorList>
    </citation>
    <scope>NUCLEOTIDE SEQUENCE [LARGE SCALE GENOMIC DNA]</scope>
    <source>
        <strain evidence="4 5">BH030004</strain>
    </source>
</reference>
<proteinExistence type="inferred from homology"/>
<dbReference type="SUPFAM" id="SSF56300">
    <property type="entry name" value="Metallo-dependent phosphatases"/>
    <property type="match status" value="1"/>
</dbReference>
<dbReference type="Gene3D" id="3.60.21.10">
    <property type="match status" value="1"/>
</dbReference>
<dbReference type="Proteomes" id="UP000030403">
    <property type="component" value="Unassembled WGS sequence"/>
</dbReference>
<keyword evidence="2" id="KW-0732">Signal</keyword>
<sequence length="399" mass="44527">MIRNRLYVIVLFLLILGLSPSHHQVLAKQSDPLSWTKQTYESMEKESSSLQDTCRSMYWLTAPMSIFGINPCVALGQYDTSPITITFGGDVLMEYSLVQSMKENGADHPFQYVKPYFQKSDYTVINLETPITHATSAFPKKYNFKASPLLLDGLKTSGVDMVSLANNHTLDYGEKGLLDTLDALEEASMEKIGAGRNAEDAYAERIVNIKGNKIAFLAFSEVLPSVSWYAGENKPGIASGYQVDRASTIVEKVKEKADYVLVYYHWGDEKVNKPNQDQKHIAKSLIDHGADAIIGSHPHVLQGFETYKGKPIAYSLGNFLFPDYVSGPTADTGVLELTLENEKVTMSFHPHTLVNNQITPLSNVDRSKQYRYLESISNDVFFDEKGQFHTVIPASKNGQ</sequence>
<evidence type="ECO:0000313" key="5">
    <source>
        <dbReference type="Proteomes" id="UP000030403"/>
    </source>
</evidence>
<feature type="chain" id="PRO_5038398098" description="Capsule synthesis protein CapA domain-containing protein" evidence="2">
    <location>
        <begin position="24"/>
        <end position="399"/>
    </location>
</feature>
<protein>
    <recommendedName>
        <fullName evidence="3">Capsule synthesis protein CapA domain-containing protein</fullName>
    </recommendedName>
</protein>
<dbReference type="PANTHER" id="PTHR33393:SF13">
    <property type="entry name" value="PGA BIOSYNTHESIS PROTEIN CAPA"/>
    <property type="match status" value="1"/>
</dbReference>
<keyword evidence="5" id="KW-1185">Reference proteome</keyword>
<name>A0A0A5G4X8_9BACI</name>
<dbReference type="RefSeq" id="WP_051255120.1">
    <property type="nucleotide sequence ID" value="NZ_AULJ01000048.1"/>
</dbReference>
<evidence type="ECO:0000256" key="2">
    <source>
        <dbReference type="SAM" id="SignalP"/>
    </source>
</evidence>
<dbReference type="Pfam" id="PF09587">
    <property type="entry name" value="PGA_cap"/>
    <property type="match status" value="1"/>
</dbReference>
<feature type="signal peptide" evidence="2">
    <location>
        <begin position="1"/>
        <end position="23"/>
    </location>
</feature>
<dbReference type="eggNOG" id="COG2843">
    <property type="taxonomic scope" value="Bacteria"/>
</dbReference>
<evidence type="ECO:0000313" key="4">
    <source>
        <dbReference type="EMBL" id="KGX86135.1"/>
    </source>
</evidence>
<dbReference type="AlphaFoldDB" id="A0A0A5G4X8"/>
<comment type="caution">
    <text evidence="4">The sequence shown here is derived from an EMBL/GenBank/DDBJ whole genome shotgun (WGS) entry which is preliminary data.</text>
</comment>
<dbReference type="PANTHER" id="PTHR33393">
    <property type="entry name" value="POLYGLUTAMINE SYNTHESIS ACCESSORY PROTEIN RV0574C-RELATED"/>
    <property type="match status" value="1"/>
</dbReference>
<gene>
    <name evidence="4" type="ORF">N783_12505</name>
</gene>
<dbReference type="EMBL" id="AVPF01000033">
    <property type="protein sequence ID" value="KGX86135.1"/>
    <property type="molecule type" value="Genomic_DNA"/>
</dbReference>
<dbReference type="InterPro" id="IPR019079">
    <property type="entry name" value="Capsule_synth_CapA"/>
</dbReference>
<evidence type="ECO:0000256" key="1">
    <source>
        <dbReference type="ARBA" id="ARBA00005662"/>
    </source>
</evidence>
<accession>A0A0A5G4X8</accession>
<dbReference type="CDD" id="cd07381">
    <property type="entry name" value="MPP_CapA"/>
    <property type="match status" value="1"/>
</dbReference>
<feature type="domain" description="Capsule synthesis protein CapA" evidence="3">
    <location>
        <begin position="84"/>
        <end position="323"/>
    </location>
</feature>
<comment type="similarity">
    <text evidence="1">Belongs to the CapA family.</text>
</comment>
<organism evidence="4 5">
    <name type="scientific">Pontibacillus marinus BH030004 = DSM 16465</name>
    <dbReference type="NCBI Taxonomy" id="1385511"/>
    <lineage>
        <taxon>Bacteria</taxon>
        <taxon>Bacillati</taxon>
        <taxon>Bacillota</taxon>
        <taxon>Bacilli</taxon>
        <taxon>Bacillales</taxon>
        <taxon>Bacillaceae</taxon>
        <taxon>Pontibacillus</taxon>
    </lineage>
</organism>
<dbReference type="InterPro" id="IPR052169">
    <property type="entry name" value="CW_Biosynth-Accessory"/>
</dbReference>
<dbReference type="InterPro" id="IPR029052">
    <property type="entry name" value="Metallo-depent_PP-like"/>
</dbReference>
<evidence type="ECO:0000259" key="3">
    <source>
        <dbReference type="SMART" id="SM00854"/>
    </source>
</evidence>